<dbReference type="NCBIfam" id="TIGR03083">
    <property type="entry name" value="maleylpyruvate isomerase family mycothiol-dependent enzyme"/>
    <property type="match status" value="1"/>
</dbReference>
<evidence type="ECO:0000313" key="3">
    <source>
        <dbReference type="Proteomes" id="UP000199088"/>
    </source>
</evidence>
<dbReference type="STRING" id="1052260.SAMN05660199_03798"/>
<organism evidence="2 3">
    <name type="scientific">Klenkia soli</name>
    <dbReference type="NCBI Taxonomy" id="1052260"/>
    <lineage>
        <taxon>Bacteria</taxon>
        <taxon>Bacillati</taxon>
        <taxon>Actinomycetota</taxon>
        <taxon>Actinomycetes</taxon>
        <taxon>Geodermatophilales</taxon>
        <taxon>Geodermatophilaceae</taxon>
        <taxon>Klenkia</taxon>
    </lineage>
</organism>
<protein>
    <submittedName>
        <fullName evidence="2">TIGR03083 family protein</fullName>
    </submittedName>
</protein>
<dbReference type="InterPro" id="IPR024344">
    <property type="entry name" value="MDMPI_metal-binding"/>
</dbReference>
<keyword evidence="3" id="KW-1185">Reference proteome</keyword>
<dbReference type="RefSeq" id="WP_091248258.1">
    <property type="nucleotide sequence ID" value="NZ_FNIR01000013.1"/>
</dbReference>
<dbReference type="Proteomes" id="UP000199088">
    <property type="component" value="Unassembled WGS sequence"/>
</dbReference>
<evidence type="ECO:0000313" key="2">
    <source>
        <dbReference type="EMBL" id="SDP39979.1"/>
    </source>
</evidence>
<dbReference type="InterPro" id="IPR017517">
    <property type="entry name" value="Maleyloyr_isom"/>
</dbReference>
<dbReference type="InterPro" id="IPR034660">
    <property type="entry name" value="DinB/YfiT-like"/>
</dbReference>
<dbReference type="SUPFAM" id="SSF109854">
    <property type="entry name" value="DinB/YfiT-like putative metalloenzymes"/>
    <property type="match status" value="1"/>
</dbReference>
<sequence>MELSDAAAIEEWTQAQARVIALVADLPAADVARRVPACPDWTVHDLVAHVVGVDADVLSGDEADDHNSGWTQAQVDARAGRGIGALIEEWHGLTEPLRAWMAEHGTRPMGDVVMHEQDLRGALGTPGAHDTPAMAQLRDRFAARVADAVAEAGLPPIALVGSTWRTGPEDAEVVLTASDFDLARAVQSRRSADQLRAWTTRGDVGRYLACFETLGPLPARPLSDGATSSPG</sequence>
<dbReference type="AlphaFoldDB" id="A0A1H0SEP3"/>
<accession>A0A1H0SEP3</accession>
<proteinExistence type="predicted"/>
<dbReference type="OrthoDB" id="154293at2"/>
<reference evidence="3" key="1">
    <citation type="submission" date="2016-10" db="EMBL/GenBank/DDBJ databases">
        <authorList>
            <person name="Varghese N."/>
            <person name="Submissions S."/>
        </authorList>
    </citation>
    <scope>NUCLEOTIDE SEQUENCE [LARGE SCALE GENOMIC DNA]</scope>
    <source>
        <strain evidence="3">DSM 45843</strain>
    </source>
</reference>
<feature type="domain" description="Mycothiol-dependent maleylpyruvate isomerase metal-binding" evidence="1">
    <location>
        <begin position="13"/>
        <end position="104"/>
    </location>
</feature>
<dbReference type="Pfam" id="PF11716">
    <property type="entry name" value="MDMPI_N"/>
    <property type="match status" value="1"/>
</dbReference>
<gene>
    <name evidence="2" type="ORF">SAMN05660199_03798</name>
</gene>
<evidence type="ECO:0000259" key="1">
    <source>
        <dbReference type="Pfam" id="PF11716"/>
    </source>
</evidence>
<dbReference type="EMBL" id="FNIR01000013">
    <property type="protein sequence ID" value="SDP39979.1"/>
    <property type="molecule type" value="Genomic_DNA"/>
</dbReference>
<dbReference type="GO" id="GO:0046872">
    <property type="term" value="F:metal ion binding"/>
    <property type="evidence" value="ECO:0007669"/>
    <property type="project" value="InterPro"/>
</dbReference>
<dbReference type="Gene3D" id="1.20.120.450">
    <property type="entry name" value="dinb family like domain"/>
    <property type="match status" value="1"/>
</dbReference>
<name>A0A1H0SEP3_9ACTN</name>